<dbReference type="InterPro" id="IPR017777">
    <property type="entry name" value="ABC_urea-bd_UrtA"/>
</dbReference>
<gene>
    <name evidence="2" type="ORF">GCM10008018_23080</name>
</gene>
<dbReference type="CDD" id="cd06355">
    <property type="entry name" value="PBP1_FmdD-like"/>
    <property type="match status" value="1"/>
</dbReference>
<evidence type="ECO:0000313" key="3">
    <source>
        <dbReference type="Proteomes" id="UP000615455"/>
    </source>
</evidence>
<dbReference type="InterPro" id="IPR028082">
    <property type="entry name" value="Peripla_BP_I"/>
</dbReference>
<feature type="signal peptide" evidence="1">
    <location>
        <begin position="1"/>
        <end position="28"/>
    </location>
</feature>
<dbReference type="PANTHER" id="PTHR47628:SF1">
    <property type="entry name" value="ALIPHATIC AMIDASE EXPRESSION-REGULATING PROTEIN"/>
    <property type="match status" value="1"/>
</dbReference>
<dbReference type="RefSeq" id="WP_229757589.1">
    <property type="nucleotide sequence ID" value="NZ_BMHE01000009.1"/>
</dbReference>
<accession>A0ABQ1EL94</accession>
<keyword evidence="1" id="KW-0732">Signal</keyword>
<organism evidence="2 3">
    <name type="scientific">Paenibacillus marchantiophytorum</name>
    <dbReference type="NCBI Taxonomy" id="1619310"/>
    <lineage>
        <taxon>Bacteria</taxon>
        <taxon>Bacillati</taxon>
        <taxon>Bacillota</taxon>
        <taxon>Bacilli</taxon>
        <taxon>Bacillales</taxon>
        <taxon>Paenibacillaceae</taxon>
        <taxon>Paenibacillus</taxon>
    </lineage>
</organism>
<evidence type="ECO:0000313" key="2">
    <source>
        <dbReference type="EMBL" id="GFZ76969.1"/>
    </source>
</evidence>
<dbReference type="Proteomes" id="UP000615455">
    <property type="component" value="Unassembled WGS sequence"/>
</dbReference>
<dbReference type="PANTHER" id="PTHR47628">
    <property type="match status" value="1"/>
</dbReference>
<dbReference type="Gene3D" id="3.40.50.2300">
    <property type="match status" value="2"/>
</dbReference>
<protein>
    <submittedName>
        <fullName evidence="2">Urea ABC transporter substrate-binding protein</fullName>
    </submittedName>
</protein>
<comment type="caution">
    <text evidence="2">The sequence shown here is derived from an EMBL/GenBank/DDBJ whole genome shotgun (WGS) entry which is preliminary data.</text>
</comment>
<name>A0ABQ1EL94_9BACL</name>
<feature type="chain" id="PRO_5045041967" evidence="1">
    <location>
        <begin position="29"/>
        <end position="424"/>
    </location>
</feature>
<dbReference type="SUPFAM" id="SSF53822">
    <property type="entry name" value="Periplasmic binding protein-like I"/>
    <property type="match status" value="1"/>
</dbReference>
<keyword evidence="3" id="KW-1185">Reference proteome</keyword>
<dbReference type="NCBIfam" id="TIGR03407">
    <property type="entry name" value="urea_ABC_UrtA"/>
    <property type="match status" value="1"/>
</dbReference>
<evidence type="ECO:0000256" key="1">
    <source>
        <dbReference type="SAM" id="SignalP"/>
    </source>
</evidence>
<sequence>MREIRNKGKLTVALSMAIMLVIAGCAKSVPTASTSTTPKASTAAEVKADSKDDTVPVGILHSLTGTMSISEVSVRDAELMAIDEINAAGGLLGKKIKPVIEDGASDWPTFAEKTKKLLQKDSVVTIFGCWTSASRKAVLPVVEQNKGLLWYPVQYEGVESSPNIFYIGATTNQQIIPAVTWLLQNKGKKFYLLGSDYVFPRTANKIIKEQLKAEGGTLIAEEYTPLGHTDYNTIISKIKKDKPDVIFNTLNGDSNVAFFKQLKDAGITAKDITTMSVSIAEEEVRGIGASVLDGHYTAWNYYQTTDTPENKKFVEAYKAKYGKDRVTDDPIEAGYTAVYLWAAAVKKAGSFEVEKVKAAAKGIEFNAPEGKVVIDGENQHISKTARIGQITADGQIKEIWNSGQPLKPDPFLKTYPWGGEVTKK</sequence>
<reference evidence="3" key="1">
    <citation type="journal article" date="2019" name="Int. J. Syst. Evol. Microbiol.">
        <title>The Global Catalogue of Microorganisms (GCM) 10K type strain sequencing project: providing services to taxonomists for standard genome sequencing and annotation.</title>
        <authorList>
            <consortium name="The Broad Institute Genomics Platform"/>
            <consortium name="The Broad Institute Genome Sequencing Center for Infectious Disease"/>
            <person name="Wu L."/>
            <person name="Ma J."/>
        </authorList>
    </citation>
    <scope>NUCLEOTIDE SEQUENCE [LARGE SCALE GENOMIC DNA]</scope>
    <source>
        <strain evidence="3">CGMCC 1.15043</strain>
    </source>
</reference>
<dbReference type="PROSITE" id="PS51257">
    <property type="entry name" value="PROKAR_LIPOPROTEIN"/>
    <property type="match status" value="1"/>
</dbReference>
<proteinExistence type="predicted"/>
<dbReference type="Pfam" id="PF13433">
    <property type="entry name" value="Peripla_BP_5"/>
    <property type="match status" value="1"/>
</dbReference>
<dbReference type="EMBL" id="BMHE01000009">
    <property type="protein sequence ID" value="GFZ76969.1"/>
    <property type="molecule type" value="Genomic_DNA"/>
</dbReference>